<keyword evidence="2" id="KW-1185">Reference proteome</keyword>
<name>A0A9K3J537_HELAN</name>
<evidence type="ECO:0000313" key="2">
    <source>
        <dbReference type="Proteomes" id="UP000215914"/>
    </source>
</evidence>
<reference evidence="1" key="2">
    <citation type="submission" date="2020-06" db="EMBL/GenBank/DDBJ databases">
        <title>Helianthus annuus Genome sequencing and assembly Release 2.</title>
        <authorList>
            <person name="Gouzy J."/>
            <person name="Langlade N."/>
            <person name="Munos S."/>
        </authorList>
    </citation>
    <scope>NUCLEOTIDE SEQUENCE</scope>
    <source>
        <tissue evidence="1">Leaves</tissue>
    </source>
</reference>
<dbReference type="Proteomes" id="UP000215914">
    <property type="component" value="Unassembled WGS sequence"/>
</dbReference>
<dbReference type="EMBL" id="MNCJ02000319">
    <property type="protein sequence ID" value="KAF5808914.1"/>
    <property type="molecule type" value="Genomic_DNA"/>
</dbReference>
<comment type="caution">
    <text evidence="1">The sequence shown here is derived from an EMBL/GenBank/DDBJ whole genome shotgun (WGS) entry which is preliminary data.</text>
</comment>
<reference evidence="1" key="1">
    <citation type="journal article" date="2017" name="Nature">
        <title>The sunflower genome provides insights into oil metabolism, flowering and Asterid evolution.</title>
        <authorList>
            <person name="Badouin H."/>
            <person name="Gouzy J."/>
            <person name="Grassa C.J."/>
            <person name="Murat F."/>
            <person name="Staton S.E."/>
            <person name="Cottret L."/>
            <person name="Lelandais-Briere C."/>
            <person name="Owens G.L."/>
            <person name="Carrere S."/>
            <person name="Mayjonade B."/>
            <person name="Legrand L."/>
            <person name="Gill N."/>
            <person name="Kane N.C."/>
            <person name="Bowers J.E."/>
            <person name="Hubner S."/>
            <person name="Bellec A."/>
            <person name="Berard A."/>
            <person name="Berges H."/>
            <person name="Blanchet N."/>
            <person name="Boniface M.C."/>
            <person name="Brunel D."/>
            <person name="Catrice O."/>
            <person name="Chaidir N."/>
            <person name="Claudel C."/>
            <person name="Donnadieu C."/>
            <person name="Faraut T."/>
            <person name="Fievet G."/>
            <person name="Helmstetter N."/>
            <person name="King M."/>
            <person name="Knapp S.J."/>
            <person name="Lai Z."/>
            <person name="Le Paslier M.C."/>
            <person name="Lippi Y."/>
            <person name="Lorenzon L."/>
            <person name="Mandel J.R."/>
            <person name="Marage G."/>
            <person name="Marchand G."/>
            <person name="Marquand E."/>
            <person name="Bret-Mestries E."/>
            <person name="Morien E."/>
            <person name="Nambeesan S."/>
            <person name="Nguyen T."/>
            <person name="Pegot-Espagnet P."/>
            <person name="Pouilly N."/>
            <person name="Raftis F."/>
            <person name="Sallet E."/>
            <person name="Schiex T."/>
            <person name="Thomas J."/>
            <person name="Vandecasteele C."/>
            <person name="Vares D."/>
            <person name="Vear F."/>
            <person name="Vautrin S."/>
            <person name="Crespi M."/>
            <person name="Mangin B."/>
            <person name="Burke J.M."/>
            <person name="Salse J."/>
            <person name="Munos S."/>
            <person name="Vincourt P."/>
            <person name="Rieseberg L.H."/>
            <person name="Langlade N.B."/>
        </authorList>
    </citation>
    <scope>NUCLEOTIDE SEQUENCE</scope>
    <source>
        <tissue evidence="1">Leaves</tissue>
    </source>
</reference>
<evidence type="ECO:0000313" key="1">
    <source>
        <dbReference type="EMBL" id="KAF5808914.1"/>
    </source>
</evidence>
<dbReference type="Gramene" id="mRNA:HanXRQr2_Chr04g0150931">
    <property type="protein sequence ID" value="mRNA:HanXRQr2_Chr04g0150931"/>
    <property type="gene ID" value="HanXRQr2_Chr04g0150931"/>
</dbReference>
<accession>A0A9K3J537</accession>
<proteinExistence type="predicted"/>
<gene>
    <name evidence="1" type="ORF">HanXRQr2_Chr04g0150931</name>
</gene>
<protein>
    <submittedName>
        <fullName evidence="1">Uncharacterized protein</fullName>
    </submittedName>
</protein>
<organism evidence="1 2">
    <name type="scientific">Helianthus annuus</name>
    <name type="common">Common sunflower</name>
    <dbReference type="NCBI Taxonomy" id="4232"/>
    <lineage>
        <taxon>Eukaryota</taxon>
        <taxon>Viridiplantae</taxon>
        <taxon>Streptophyta</taxon>
        <taxon>Embryophyta</taxon>
        <taxon>Tracheophyta</taxon>
        <taxon>Spermatophyta</taxon>
        <taxon>Magnoliopsida</taxon>
        <taxon>eudicotyledons</taxon>
        <taxon>Gunneridae</taxon>
        <taxon>Pentapetalae</taxon>
        <taxon>asterids</taxon>
        <taxon>campanulids</taxon>
        <taxon>Asterales</taxon>
        <taxon>Asteraceae</taxon>
        <taxon>Asteroideae</taxon>
        <taxon>Heliantheae alliance</taxon>
        <taxon>Heliantheae</taxon>
        <taxon>Helianthus</taxon>
    </lineage>
</organism>
<sequence length="60" mass="6362">MEAPVSLTSEMLLYVARNEMPTTVTPGVVAKVDYSTATSPLALPDARKSNLQPLEGTAVE</sequence>
<dbReference type="AlphaFoldDB" id="A0A9K3J537"/>